<evidence type="ECO:0000313" key="7">
    <source>
        <dbReference type="EMBL" id="MBD1545175.1"/>
    </source>
</evidence>
<dbReference type="Pfam" id="PF01642">
    <property type="entry name" value="MM_CoA_mutase"/>
    <property type="match status" value="1"/>
</dbReference>
<comment type="similarity">
    <text evidence="2">Belongs to the methylmalonyl-CoA mutase family.</text>
</comment>
<evidence type="ECO:0000259" key="6">
    <source>
        <dbReference type="Pfam" id="PF01642"/>
    </source>
</evidence>
<reference evidence="7" key="1">
    <citation type="submission" date="2020-05" db="EMBL/GenBank/DDBJ databases">
        <title>Identification of trans-AT polyketide cluster in two marine bacteria, producers of a novel glutaramide-containing polyketide sesbanimide D and analogs.</title>
        <authorList>
            <person name="Kacar D."/>
            <person name="Rodriguez P."/>
            <person name="Canedo L."/>
            <person name="Gonzalez E."/>
            <person name="Galan B."/>
            <person name="De La Calle F."/>
            <person name="Garcia J.L."/>
        </authorList>
    </citation>
    <scope>NUCLEOTIDE SEQUENCE</scope>
    <source>
        <strain evidence="7">PHM038</strain>
    </source>
</reference>
<evidence type="ECO:0000256" key="3">
    <source>
        <dbReference type="ARBA" id="ARBA00022628"/>
    </source>
</evidence>
<dbReference type="PANTHER" id="PTHR48101:SF4">
    <property type="entry name" value="METHYLMALONYL-COA MUTASE, MITOCHONDRIAL"/>
    <property type="match status" value="1"/>
</dbReference>
<comment type="caution">
    <text evidence="7">The sequence shown here is derived from an EMBL/GenBank/DDBJ whole genome shotgun (WGS) entry which is preliminary data.</text>
</comment>
<protein>
    <submittedName>
        <fullName evidence="7">Methylmalonyl-CoA mutase</fullName>
    </submittedName>
</protein>
<dbReference type="Proteomes" id="UP000598467">
    <property type="component" value="Unassembled WGS sequence"/>
</dbReference>
<organism evidence="7 8">
    <name type="scientific">Roseibium aggregatum</name>
    <dbReference type="NCBI Taxonomy" id="187304"/>
    <lineage>
        <taxon>Bacteria</taxon>
        <taxon>Pseudomonadati</taxon>
        <taxon>Pseudomonadota</taxon>
        <taxon>Alphaproteobacteria</taxon>
        <taxon>Hyphomicrobiales</taxon>
        <taxon>Stappiaceae</taxon>
        <taxon>Roseibium</taxon>
    </lineage>
</organism>
<keyword evidence="5" id="KW-0170">Cobalt</keyword>
<dbReference type="RefSeq" id="WP_190289850.1">
    <property type="nucleotide sequence ID" value="NZ_JABFCZ010000003.1"/>
</dbReference>
<feature type="domain" description="Methylmalonyl-CoA mutase alpha/beta chain catalytic" evidence="6">
    <location>
        <begin position="61"/>
        <end position="446"/>
    </location>
</feature>
<accession>A0A926NW24</accession>
<dbReference type="GO" id="GO:0046872">
    <property type="term" value="F:metal ion binding"/>
    <property type="evidence" value="ECO:0007669"/>
    <property type="project" value="InterPro"/>
</dbReference>
<dbReference type="GO" id="GO:0031419">
    <property type="term" value="F:cobalamin binding"/>
    <property type="evidence" value="ECO:0007669"/>
    <property type="project" value="UniProtKB-KW"/>
</dbReference>
<dbReference type="InterPro" id="IPR016176">
    <property type="entry name" value="Cbl-dep_enz_cat"/>
</dbReference>
<dbReference type="SUPFAM" id="SSF51703">
    <property type="entry name" value="Cobalamin (vitamin B12)-dependent enzymes"/>
    <property type="match status" value="1"/>
</dbReference>
<evidence type="ECO:0000256" key="2">
    <source>
        <dbReference type="ARBA" id="ARBA00008465"/>
    </source>
</evidence>
<dbReference type="GO" id="GO:0005737">
    <property type="term" value="C:cytoplasm"/>
    <property type="evidence" value="ECO:0007669"/>
    <property type="project" value="TreeGrafter"/>
</dbReference>
<dbReference type="EMBL" id="JABFCZ010000003">
    <property type="protein sequence ID" value="MBD1545175.1"/>
    <property type="molecule type" value="Genomic_DNA"/>
</dbReference>
<comment type="cofactor">
    <cofactor evidence="1">
        <name>adenosylcob(III)alamin</name>
        <dbReference type="ChEBI" id="CHEBI:18408"/>
    </cofactor>
</comment>
<keyword evidence="4" id="KW-0413">Isomerase</keyword>
<dbReference type="PANTHER" id="PTHR48101">
    <property type="entry name" value="METHYLMALONYL-COA MUTASE, MITOCHONDRIAL-RELATED"/>
    <property type="match status" value="1"/>
</dbReference>
<dbReference type="GO" id="GO:0004494">
    <property type="term" value="F:methylmalonyl-CoA mutase activity"/>
    <property type="evidence" value="ECO:0007669"/>
    <property type="project" value="UniProtKB-EC"/>
</dbReference>
<evidence type="ECO:0000313" key="8">
    <source>
        <dbReference type="Proteomes" id="UP000598467"/>
    </source>
</evidence>
<sequence>MPLILPEDFLSFDEKAWLEAVDRALKGAPRSRLTGRTGDGLEIQPLYRQRSDARPLATRKAQTPWTIIQRIDLPDPAAANAQILEDLKDGADGIEIVLATSTIAGGQGVRVDDLSGMDQLFDGVLLDLIRLRLGAGHETSSIVTMLIAYAERKGIDPAKLQISAGLDLFGWVARRGRFRSDFERVEERIFDLLHFLKGQNLKYEFFCADGRVWHGAGATPAQELACAFANALYCLRFLERAGIDPSDWSDWINFTLIADADQVGTIAKARAARRIWARILEACGLPQKPMSLHMPTSRRMMTCNDPWVNLLRTTVAAFSAGVGGADSVSVLPFTMAIGLPDGFARRLARNTQAMLIEESNLHQVADPSAGSGAIEARTDGLVEAAWAQLQEIEAEGGIWKSLVDGKIQSRIAASLAVLKKEVATRQRPITGVSEFPDLKETPVPVLDDKLDDIAPLNDHVDLPPPGKGERTAAMKEAFLGGSSLTVAIATHPHAETPVPVDRVPQVRLSEEFEELRETAAVSRAGTPPIVFLACLGPLAQFTARATWTGNVFAAGGIASVGGEARSDLDDLVAAFKSSGAKLAVLVSSDKIYESDAEEAARALKGAGADYLYLAGKPGDMEDRLRAAGVDTFVYAGCNVLDLLHEAQARIGLVDFEEVPA</sequence>
<dbReference type="AlphaFoldDB" id="A0A926NW24"/>
<dbReference type="Gene3D" id="3.40.50.280">
    <property type="entry name" value="Cobalamin-binding domain"/>
    <property type="match status" value="1"/>
</dbReference>
<evidence type="ECO:0000256" key="4">
    <source>
        <dbReference type="ARBA" id="ARBA00023235"/>
    </source>
</evidence>
<dbReference type="GO" id="GO:0019678">
    <property type="term" value="P:propionate metabolic process, methylmalonyl pathway"/>
    <property type="evidence" value="ECO:0007669"/>
    <property type="project" value="TreeGrafter"/>
</dbReference>
<dbReference type="SUPFAM" id="SSF52242">
    <property type="entry name" value="Cobalamin (vitamin B12)-binding domain"/>
    <property type="match status" value="1"/>
</dbReference>
<dbReference type="Gene3D" id="3.20.20.240">
    <property type="entry name" value="Methylmalonyl-CoA mutase"/>
    <property type="match status" value="1"/>
</dbReference>
<gene>
    <name evidence="7" type="ORF">HK439_02800</name>
</gene>
<keyword evidence="3" id="KW-0846">Cobalamin</keyword>
<dbReference type="InterPro" id="IPR006099">
    <property type="entry name" value="MeMalonylCoA_mutase_a/b_cat"/>
</dbReference>
<evidence type="ECO:0000256" key="1">
    <source>
        <dbReference type="ARBA" id="ARBA00001922"/>
    </source>
</evidence>
<dbReference type="InterPro" id="IPR036724">
    <property type="entry name" value="Cobalamin-bd_sf"/>
</dbReference>
<proteinExistence type="inferred from homology"/>
<evidence type="ECO:0000256" key="5">
    <source>
        <dbReference type="ARBA" id="ARBA00023285"/>
    </source>
</evidence>
<name>A0A926NW24_9HYPH</name>